<comment type="caution">
    <text evidence="2">The sequence shown here is derived from an EMBL/GenBank/DDBJ whole genome shotgun (WGS) entry which is preliminary data.</text>
</comment>
<accession>A0ABN9CF64</accession>
<proteinExistence type="predicted"/>
<evidence type="ECO:0000313" key="2">
    <source>
        <dbReference type="EMBL" id="CAI9558746.1"/>
    </source>
</evidence>
<protein>
    <submittedName>
        <fullName evidence="2">Uncharacterized protein</fullName>
    </submittedName>
</protein>
<dbReference type="EMBL" id="CATNWA010009812">
    <property type="protein sequence ID" value="CAI9558746.1"/>
    <property type="molecule type" value="Genomic_DNA"/>
</dbReference>
<dbReference type="Proteomes" id="UP001162483">
    <property type="component" value="Unassembled WGS sequence"/>
</dbReference>
<gene>
    <name evidence="2" type="ORF">SPARVUS_LOCUS4939949</name>
</gene>
<sequence length="103" mass="11947">DLNAIQEDLLLKLLSGWSDSRESNLVEVERNVPDPPEPKMAPVVKFPRLSLRERKAPCKKLLLEDVHYVLEIVVSVLFFFFIYGFVRLIKFVNNMTSPQWGIC</sequence>
<keyword evidence="3" id="KW-1185">Reference proteome</keyword>
<reference evidence="2" key="1">
    <citation type="submission" date="2023-05" db="EMBL/GenBank/DDBJ databases">
        <authorList>
            <person name="Stuckert A."/>
        </authorList>
    </citation>
    <scope>NUCLEOTIDE SEQUENCE</scope>
</reference>
<feature type="non-terminal residue" evidence="2">
    <location>
        <position position="1"/>
    </location>
</feature>
<keyword evidence="1" id="KW-0812">Transmembrane</keyword>
<organism evidence="2 3">
    <name type="scientific">Staurois parvus</name>
    <dbReference type="NCBI Taxonomy" id="386267"/>
    <lineage>
        <taxon>Eukaryota</taxon>
        <taxon>Metazoa</taxon>
        <taxon>Chordata</taxon>
        <taxon>Craniata</taxon>
        <taxon>Vertebrata</taxon>
        <taxon>Euteleostomi</taxon>
        <taxon>Amphibia</taxon>
        <taxon>Batrachia</taxon>
        <taxon>Anura</taxon>
        <taxon>Neobatrachia</taxon>
        <taxon>Ranoidea</taxon>
        <taxon>Ranidae</taxon>
        <taxon>Staurois</taxon>
    </lineage>
</organism>
<evidence type="ECO:0000256" key="1">
    <source>
        <dbReference type="SAM" id="Phobius"/>
    </source>
</evidence>
<keyword evidence="1" id="KW-1133">Transmembrane helix</keyword>
<name>A0ABN9CF64_9NEOB</name>
<feature type="transmembrane region" description="Helical" evidence="1">
    <location>
        <begin position="66"/>
        <end position="86"/>
    </location>
</feature>
<evidence type="ECO:0000313" key="3">
    <source>
        <dbReference type="Proteomes" id="UP001162483"/>
    </source>
</evidence>
<keyword evidence="1" id="KW-0472">Membrane</keyword>